<dbReference type="PANTHER" id="PTHR12197">
    <property type="entry name" value="HISTONE-LYSINE N-METHYLTRANSFERASE SMYD"/>
    <property type="match status" value="1"/>
</dbReference>
<evidence type="ECO:0008006" key="2">
    <source>
        <dbReference type="Google" id="ProtNLM"/>
    </source>
</evidence>
<evidence type="ECO:0000313" key="1">
    <source>
        <dbReference type="EMBL" id="CAE2224671.1"/>
    </source>
</evidence>
<dbReference type="Gene3D" id="2.170.270.10">
    <property type="entry name" value="SET domain"/>
    <property type="match status" value="1"/>
</dbReference>
<dbReference type="GO" id="GO:0005634">
    <property type="term" value="C:nucleus"/>
    <property type="evidence" value="ECO:0007669"/>
    <property type="project" value="TreeGrafter"/>
</dbReference>
<dbReference type="Gene3D" id="1.10.220.160">
    <property type="match status" value="1"/>
</dbReference>
<dbReference type="InterPro" id="IPR046341">
    <property type="entry name" value="SET_dom_sf"/>
</dbReference>
<accession>A0A7S4IBY4</accession>
<dbReference type="AlphaFoldDB" id="A0A7S4IBY4"/>
<sequence>MSTSEAEKAGYLEEYRKFSDQYKEHWENKSPPRVLSQALLNRIRMTLKLEQHSIAFYDLSTTFMGLLNSSSLLVDDPDDQEMLLNFWFLLTSAAFGCGLYPNAKEMAERAEPLAQDRPEMLAQILQMKKKSIENISECYGACRSHMRIPWDDLASNENLHSPECVARLNETALKLSDGTFTVQLGRYGRELRAARYIKKGESFSLAPHLSSTFNIDTSTICYHCSEFIPKADRGTHCCPDCGAIFCSSRCLDEAIGRYHVPLCGIPVMEFFDWYFSQCTEISSLMILSILKVFAEAKFKGITPVEVDCVRDLCVHNSPVEYIDPVGMQVFAGILQLLNIENGDPNYEFWHYIAVHQRIGANCFGNGEIATGAGSALAGYLSNANHDCLRNNVKVAERIEVTKDIKKGEEVLNFYIPKSVRGIERESLLLGYNIRCECRICGPNTINV</sequence>
<organism evidence="1">
    <name type="scientific">Vannella robusta</name>
    <dbReference type="NCBI Taxonomy" id="1487602"/>
    <lineage>
        <taxon>Eukaryota</taxon>
        <taxon>Amoebozoa</taxon>
        <taxon>Discosea</taxon>
        <taxon>Flabellinia</taxon>
        <taxon>Vannellidae</taxon>
        <taxon>Vannella</taxon>
    </lineage>
</organism>
<protein>
    <recommendedName>
        <fullName evidence="2">SET domain-containing protein</fullName>
    </recommendedName>
</protein>
<dbReference type="SUPFAM" id="SSF82199">
    <property type="entry name" value="SET domain"/>
    <property type="match status" value="1"/>
</dbReference>
<dbReference type="EMBL" id="HBKP01014958">
    <property type="protein sequence ID" value="CAE2224671.1"/>
    <property type="molecule type" value="Transcribed_RNA"/>
</dbReference>
<dbReference type="Gene3D" id="6.10.140.2220">
    <property type="match status" value="1"/>
</dbReference>
<reference evidence="1" key="1">
    <citation type="submission" date="2021-01" db="EMBL/GenBank/DDBJ databases">
        <authorList>
            <person name="Corre E."/>
            <person name="Pelletier E."/>
            <person name="Niang G."/>
            <person name="Scheremetjew M."/>
            <person name="Finn R."/>
            <person name="Kale V."/>
            <person name="Holt S."/>
            <person name="Cochrane G."/>
            <person name="Meng A."/>
            <person name="Brown T."/>
            <person name="Cohen L."/>
        </authorList>
    </citation>
    <scope>NUCLEOTIDE SEQUENCE</scope>
    <source>
        <strain evidence="1">DIVA3 518/3/11/1/6</strain>
    </source>
</reference>
<gene>
    <name evidence="1" type="ORF">VSP0166_LOCUS10619</name>
</gene>
<dbReference type="InterPro" id="IPR050869">
    <property type="entry name" value="H3K4_H4K5_MeTrfase"/>
</dbReference>
<proteinExistence type="predicted"/>
<name>A0A7S4IBY4_9EUKA</name>
<dbReference type="PANTHER" id="PTHR12197:SF251">
    <property type="entry name" value="EG:BACR7C10.4 PROTEIN"/>
    <property type="match status" value="1"/>
</dbReference>